<dbReference type="Pfam" id="PF00557">
    <property type="entry name" value="Peptidase_M24"/>
    <property type="match status" value="1"/>
</dbReference>
<proteinExistence type="predicted"/>
<dbReference type="SUPFAM" id="SSF53092">
    <property type="entry name" value="Creatinase/prolidase N-terminal domain"/>
    <property type="match status" value="1"/>
</dbReference>
<dbReference type="Gene3D" id="3.90.230.10">
    <property type="entry name" value="Creatinase/methionine aminopeptidase superfamily"/>
    <property type="match status" value="1"/>
</dbReference>
<name>A0A097IG08_9CORY</name>
<dbReference type="STRING" id="558173.CDOO_07275"/>
<evidence type="ECO:0000313" key="3">
    <source>
        <dbReference type="EMBL" id="AIT61073.1"/>
    </source>
</evidence>
<organism evidence="3 4">
    <name type="scientific">Corynebacterium doosanense CAU 212 = DSM 45436</name>
    <dbReference type="NCBI Taxonomy" id="558173"/>
    <lineage>
        <taxon>Bacteria</taxon>
        <taxon>Bacillati</taxon>
        <taxon>Actinomycetota</taxon>
        <taxon>Actinomycetes</taxon>
        <taxon>Mycobacteriales</taxon>
        <taxon>Corynebacteriaceae</taxon>
        <taxon>Corynebacterium</taxon>
    </lineage>
</organism>
<dbReference type="InterPro" id="IPR000587">
    <property type="entry name" value="Creatinase_N"/>
</dbReference>
<dbReference type="InterPro" id="IPR000994">
    <property type="entry name" value="Pept_M24"/>
</dbReference>
<sequence length="347" mass="37121">MNEQHRMERAQRLVTQQGLAGLIIGTGPEMAYFTGHGEGSHERLTCLVITADSHRIVAPMTDLAGFDSAIGWRDGQDAHALAVEILPPGPVALGSSLTTHHVLRFGELIDAPLTHLPAGLFDVKEDAEIAELRRAGQAIDRVHAQVPGLLLPGRTEADVAAELHHLILAEHDVVDFVIVGSGPNGANPHHSFSGRVLQPGDPVVVDLGGTLNSGYHSDCTRTYVVPGAQAPEDFCRAYEAVRAGYLAALEKARPGVTAGEVDGAARASISDAGWGEYFTHRTGHGIGLSTHEEPFIIAGSERVLERGMAFSIEPGVYVPGRWGIRIEDIVVLGEELERLNVQPTVIR</sequence>
<dbReference type="InterPro" id="IPR029149">
    <property type="entry name" value="Creatin/AminoP/Spt16_N"/>
</dbReference>
<dbReference type="Gene3D" id="3.40.350.10">
    <property type="entry name" value="Creatinase/prolidase N-terminal domain"/>
    <property type="match status" value="1"/>
</dbReference>
<dbReference type="InterPro" id="IPR050659">
    <property type="entry name" value="Peptidase_M24B"/>
</dbReference>
<dbReference type="EMBL" id="CP006764">
    <property type="protein sequence ID" value="AIT61073.1"/>
    <property type="molecule type" value="Genomic_DNA"/>
</dbReference>
<evidence type="ECO:0000259" key="2">
    <source>
        <dbReference type="Pfam" id="PF01321"/>
    </source>
</evidence>
<dbReference type="SUPFAM" id="SSF55920">
    <property type="entry name" value="Creatinase/aminopeptidase"/>
    <property type="match status" value="1"/>
</dbReference>
<dbReference type="AlphaFoldDB" id="A0A097IG08"/>
<dbReference type="eggNOG" id="COG0006">
    <property type="taxonomic scope" value="Bacteria"/>
</dbReference>
<dbReference type="KEGG" id="cdo:CDOO_07275"/>
<evidence type="ECO:0000313" key="4">
    <source>
        <dbReference type="Proteomes" id="UP000029914"/>
    </source>
</evidence>
<dbReference type="Pfam" id="PF01321">
    <property type="entry name" value="Creatinase_N"/>
    <property type="match status" value="1"/>
</dbReference>
<reference evidence="3 4" key="1">
    <citation type="submission" date="2013-09" db="EMBL/GenBank/DDBJ databases">
        <title>Complete genome sequence of Corynebacterium doosanense CAU 212(T) (=DSM 45436(T)), isolated from activated sludge.</title>
        <authorList>
            <person name="Schaffert L."/>
            <person name="Albersmeier A."/>
            <person name="Kalinowski J."/>
            <person name="Ruckert C."/>
        </authorList>
    </citation>
    <scope>NUCLEOTIDE SEQUENCE [LARGE SCALE GENOMIC DNA]</scope>
    <source>
        <strain evidence="3 4">CAU 212</strain>
    </source>
</reference>
<dbReference type="RefSeq" id="WP_018021640.1">
    <property type="nucleotide sequence ID" value="NZ_AQUX01000003.1"/>
</dbReference>
<evidence type="ECO:0000259" key="1">
    <source>
        <dbReference type="Pfam" id="PF00557"/>
    </source>
</evidence>
<keyword evidence="4" id="KW-1185">Reference proteome</keyword>
<protein>
    <submittedName>
        <fullName evidence="3">Peptidase M24</fullName>
    </submittedName>
</protein>
<dbReference type="OrthoDB" id="9806388at2"/>
<accession>A0A097IG08</accession>
<gene>
    <name evidence="3" type="ORF">CDOO_07275</name>
</gene>
<dbReference type="InterPro" id="IPR036005">
    <property type="entry name" value="Creatinase/aminopeptidase-like"/>
</dbReference>
<feature type="domain" description="Peptidase M24" evidence="1">
    <location>
        <begin position="131"/>
        <end position="332"/>
    </location>
</feature>
<feature type="domain" description="Creatinase N-terminal" evidence="2">
    <location>
        <begin position="6"/>
        <end position="61"/>
    </location>
</feature>
<dbReference type="PANTHER" id="PTHR46112:SF3">
    <property type="entry name" value="AMINOPEPTIDASE YPDF"/>
    <property type="match status" value="1"/>
</dbReference>
<dbReference type="Proteomes" id="UP000029914">
    <property type="component" value="Chromosome"/>
</dbReference>
<dbReference type="PANTHER" id="PTHR46112">
    <property type="entry name" value="AMINOPEPTIDASE"/>
    <property type="match status" value="1"/>
</dbReference>
<dbReference type="HOGENOM" id="CLU_017266_4_1_11"/>